<dbReference type="AlphaFoldDB" id="A0A9P6XQC3"/>
<evidence type="ECO:0000256" key="4">
    <source>
        <dbReference type="SAM" id="MobiDB-lite"/>
    </source>
</evidence>
<dbReference type="PANTHER" id="PTHR43163:SF6">
    <property type="entry name" value="DIPEPTIDE TRANSPORT SYSTEM PERMEASE PROTEIN DPPB-RELATED"/>
    <property type="match status" value="1"/>
</dbReference>
<keyword evidence="3" id="KW-1003">Cell membrane</keyword>
<evidence type="ECO:0000313" key="6">
    <source>
        <dbReference type="EMBL" id="KAG1530109.1"/>
    </source>
</evidence>
<evidence type="ECO:0000256" key="2">
    <source>
        <dbReference type="ARBA" id="ARBA00022448"/>
    </source>
</evidence>
<comment type="caution">
    <text evidence="6">The sequence shown here is derived from an EMBL/GenBank/DDBJ whole genome shotgun (WGS) entry which is preliminary data.</text>
</comment>
<name>A0A9P6XQC3_9FUNG</name>
<protein>
    <recommendedName>
        <fullName evidence="5">ABC transporter type 1 GsiC-like N-terminal domain-containing protein</fullName>
    </recommendedName>
</protein>
<proteinExistence type="predicted"/>
<dbReference type="PANTHER" id="PTHR43163">
    <property type="entry name" value="DIPEPTIDE TRANSPORT SYSTEM PERMEASE PROTEIN DPPB-RELATED"/>
    <property type="match status" value="1"/>
</dbReference>
<evidence type="ECO:0000256" key="1">
    <source>
        <dbReference type="ARBA" id="ARBA00004651"/>
    </source>
</evidence>
<keyword evidence="7" id="KW-1185">Reference proteome</keyword>
<dbReference type="EMBL" id="JAANIU010013176">
    <property type="protein sequence ID" value="KAG1530109.1"/>
    <property type="molecule type" value="Genomic_DNA"/>
</dbReference>
<evidence type="ECO:0000313" key="7">
    <source>
        <dbReference type="Proteomes" id="UP000740926"/>
    </source>
</evidence>
<organism evidence="6 7">
    <name type="scientific">Rhizopus delemar</name>
    <dbReference type="NCBI Taxonomy" id="936053"/>
    <lineage>
        <taxon>Eukaryota</taxon>
        <taxon>Fungi</taxon>
        <taxon>Fungi incertae sedis</taxon>
        <taxon>Mucoromycota</taxon>
        <taxon>Mucoromycotina</taxon>
        <taxon>Mucoromycetes</taxon>
        <taxon>Mucorales</taxon>
        <taxon>Mucorineae</taxon>
        <taxon>Rhizopodaceae</taxon>
        <taxon>Rhizopus</taxon>
    </lineage>
</organism>
<dbReference type="InterPro" id="IPR045621">
    <property type="entry name" value="BPD_transp_1_N"/>
</dbReference>
<sequence>MPLRLILRRLLQAVPLLLGVVVLNFALIQSVPGTFLDVMTAEQQVTDPALIERLRVTYGLDQPPTVQLLKYIGSVASLDFGYSYRHNLPVLDHRHRRAGRHGGGHRVRHQGQHLVG</sequence>
<evidence type="ECO:0000256" key="3">
    <source>
        <dbReference type="ARBA" id="ARBA00022475"/>
    </source>
</evidence>
<gene>
    <name evidence="6" type="ORF">G6F50_017537</name>
</gene>
<reference evidence="6 7" key="1">
    <citation type="journal article" date="2020" name="Microb. Genom.">
        <title>Genetic diversity of clinical and environmental Mucorales isolates obtained from an investigation of mucormycosis cases among solid organ transplant recipients.</title>
        <authorList>
            <person name="Nguyen M.H."/>
            <person name="Kaul D."/>
            <person name="Muto C."/>
            <person name="Cheng S.J."/>
            <person name="Richter R.A."/>
            <person name="Bruno V.M."/>
            <person name="Liu G."/>
            <person name="Beyhan S."/>
            <person name="Sundermann A.J."/>
            <person name="Mounaud S."/>
            <person name="Pasculle A.W."/>
            <person name="Nierman W.C."/>
            <person name="Driscoll E."/>
            <person name="Cumbie R."/>
            <person name="Clancy C.J."/>
            <person name="Dupont C.L."/>
        </authorList>
    </citation>
    <scope>NUCLEOTIDE SEQUENCE [LARGE SCALE GENOMIC DNA]</scope>
    <source>
        <strain evidence="6 7">GL24</strain>
    </source>
</reference>
<comment type="subcellular location">
    <subcellularLocation>
        <location evidence="1">Cell membrane</location>
        <topology evidence="1">Multi-pass membrane protein</topology>
    </subcellularLocation>
</comment>
<evidence type="ECO:0000259" key="5">
    <source>
        <dbReference type="Pfam" id="PF19300"/>
    </source>
</evidence>
<keyword evidence="3" id="KW-0472">Membrane</keyword>
<keyword evidence="2" id="KW-0813">Transport</keyword>
<dbReference type="Proteomes" id="UP000740926">
    <property type="component" value="Unassembled WGS sequence"/>
</dbReference>
<dbReference type="GO" id="GO:0005886">
    <property type="term" value="C:plasma membrane"/>
    <property type="evidence" value="ECO:0007669"/>
    <property type="project" value="UniProtKB-SubCell"/>
</dbReference>
<accession>A0A9P6XQC3</accession>
<feature type="region of interest" description="Disordered" evidence="4">
    <location>
        <begin position="97"/>
        <end position="116"/>
    </location>
</feature>
<dbReference type="Pfam" id="PF19300">
    <property type="entry name" value="BPD_transp_1_N"/>
    <property type="match status" value="1"/>
</dbReference>
<feature type="domain" description="ABC transporter type 1 GsiC-like N-terminal" evidence="5">
    <location>
        <begin position="3"/>
        <end position="75"/>
    </location>
</feature>